<protein>
    <recommendedName>
        <fullName evidence="2">BTB domain-containing protein</fullName>
    </recommendedName>
</protein>
<evidence type="ECO:0000313" key="4">
    <source>
        <dbReference type="Proteomes" id="UP000054408"/>
    </source>
</evidence>
<name>A0A0L0DN21_THETB</name>
<dbReference type="PROSITE" id="PS50097">
    <property type="entry name" value="BTB"/>
    <property type="match status" value="1"/>
</dbReference>
<dbReference type="InterPro" id="IPR011333">
    <property type="entry name" value="SKP1/BTB/POZ_sf"/>
</dbReference>
<dbReference type="OrthoDB" id="1244179at2759"/>
<dbReference type="EMBL" id="GL349475">
    <property type="protein sequence ID" value="KNC52813.1"/>
    <property type="molecule type" value="Genomic_DNA"/>
</dbReference>
<dbReference type="Gene3D" id="3.30.710.10">
    <property type="entry name" value="Potassium Channel Kv1.1, Chain A"/>
    <property type="match status" value="1"/>
</dbReference>
<evidence type="ECO:0000259" key="2">
    <source>
        <dbReference type="PROSITE" id="PS50097"/>
    </source>
</evidence>
<gene>
    <name evidence="3" type="ORF">AMSG_08707</name>
</gene>
<dbReference type="SMART" id="SM00225">
    <property type="entry name" value="BTB"/>
    <property type="match status" value="1"/>
</dbReference>
<organism evidence="3 4">
    <name type="scientific">Thecamonas trahens ATCC 50062</name>
    <dbReference type="NCBI Taxonomy" id="461836"/>
    <lineage>
        <taxon>Eukaryota</taxon>
        <taxon>Apusozoa</taxon>
        <taxon>Apusomonadida</taxon>
        <taxon>Apusomonadidae</taxon>
        <taxon>Thecamonas</taxon>
    </lineage>
</organism>
<dbReference type="SUPFAM" id="SSF54695">
    <property type="entry name" value="POZ domain"/>
    <property type="match status" value="1"/>
</dbReference>
<dbReference type="eggNOG" id="KOG2716">
    <property type="taxonomic scope" value="Eukaryota"/>
</dbReference>
<dbReference type="CDD" id="cd18316">
    <property type="entry name" value="BTB_POZ_KCTD-like"/>
    <property type="match status" value="1"/>
</dbReference>
<dbReference type="InterPro" id="IPR003131">
    <property type="entry name" value="T1-type_BTB"/>
</dbReference>
<feature type="region of interest" description="Disordered" evidence="1">
    <location>
        <begin position="260"/>
        <end position="286"/>
    </location>
</feature>
<evidence type="ECO:0000313" key="3">
    <source>
        <dbReference type="EMBL" id="KNC52813.1"/>
    </source>
</evidence>
<dbReference type="GeneID" id="25567338"/>
<dbReference type="InterPro" id="IPR000210">
    <property type="entry name" value="BTB/POZ_dom"/>
</dbReference>
<dbReference type="InterPro" id="IPR045068">
    <property type="entry name" value="BACURD1-3"/>
</dbReference>
<dbReference type="STRING" id="461836.A0A0L0DN21"/>
<dbReference type="GO" id="GO:0051260">
    <property type="term" value="P:protein homooligomerization"/>
    <property type="evidence" value="ECO:0007669"/>
    <property type="project" value="InterPro"/>
</dbReference>
<dbReference type="Pfam" id="PF02214">
    <property type="entry name" value="BTB_2"/>
    <property type="match status" value="1"/>
</dbReference>
<keyword evidence="4" id="KW-1185">Reference proteome</keyword>
<sequence>MSCVGGDLIKVNVGGKVFVTSGSRLASVSPFFASLLSGRLPAATDDDGAYVVDRSPAPFGVLLDVLRKGRATLPQDLVVQDVLDEACFYSMDMPLDDGVLMAASGAGWSEGQRVSVPVANPADLGGKIQSDGFYVLMPDEGEPFAYFMQTCPYGRTNVIAPKTRDDDLTTLIGSPRTLVLAPTIRFTHHSAGSMFLVDEHELTVQDFGVETNWVTRDFTMRFFPSIPPLAGHVYHVQRMALQHTQGSNIVMLQFTPDGDGDEQAPLAAGGGDGPSESAATPGPAWARGSVTFTECKHTIRAMRFTTARYVLRRVQTHVTHDLRGRLYNTVAIDENGDVAAPLYVPNGDEQTLLEQDESKHAPVGHAEGDGLLWHVVIDHDRFRNSRLLSLGEMLVEEILGSQAVYMAADLRAEFAA</sequence>
<dbReference type="AlphaFoldDB" id="A0A0L0DN21"/>
<dbReference type="Proteomes" id="UP000054408">
    <property type="component" value="Unassembled WGS sequence"/>
</dbReference>
<dbReference type="PANTHER" id="PTHR11145">
    <property type="entry name" value="BTB/POZ DOMAIN-CONTAINING ADAPTER FOR CUL3-MEDIATED RHOA DEGRADATION PROTEIN FAMILY MEMBER"/>
    <property type="match status" value="1"/>
</dbReference>
<dbReference type="RefSeq" id="XP_013755122.1">
    <property type="nucleotide sequence ID" value="XM_013899668.1"/>
</dbReference>
<evidence type="ECO:0000256" key="1">
    <source>
        <dbReference type="SAM" id="MobiDB-lite"/>
    </source>
</evidence>
<reference evidence="3 4" key="1">
    <citation type="submission" date="2010-05" db="EMBL/GenBank/DDBJ databases">
        <title>The Genome Sequence of Thecamonas trahens ATCC 50062.</title>
        <authorList>
            <consortium name="The Broad Institute Genome Sequencing Platform"/>
            <person name="Russ C."/>
            <person name="Cuomo C."/>
            <person name="Shea T."/>
            <person name="Young S.K."/>
            <person name="Zeng Q."/>
            <person name="Koehrsen M."/>
            <person name="Haas B."/>
            <person name="Borodovsky M."/>
            <person name="Guigo R."/>
            <person name="Alvarado L."/>
            <person name="Berlin A."/>
            <person name="Bochicchio J."/>
            <person name="Borenstein D."/>
            <person name="Chapman S."/>
            <person name="Chen Z."/>
            <person name="Freedman E."/>
            <person name="Gellesch M."/>
            <person name="Goldberg J."/>
            <person name="Griggs A."/>
            <person name="Gujja S."/>
            <person name="Heilman E."/>
            <person name="Heiman D."/>
            <person name="Hepburn T."/>
            <person name="Howarth C."/>
            <person name="Jen D."/>
            <person name="Larson L."/>
            <person name="Mehta T."/>
            <person name="Park D."/>
            <person name="Pearson M."/>
            <person name="Roberts A."/>
            <person name="Saif S."/>
            <person name="Shenoy N."/>
            <person name="Sisk P."/>
            <person name="Stolte C."/>
            <person name="Sykes S."/>
            <person name="Thomson T."/>
            <person name="Walk T."/>
            <person name="White J."/>
            <person name="Yandava C."/>
            <person name="Burger G."/>
            <person name="Gray M.W."/>
            <person name="Holland P.W.H."/>
            <person name="King N."/>
            <person name="Lang F.B.F."/>
            <person name="Roger A.J."/>
            <person name="Ruiz-Trillo I."/>
            <person name="Lander E."/>
            <person name="Nusbaum C."/>
        </authorList>
    </citation>
    <scope>NUCLEOTIDE SEQUENCE [LARGE SCALE GENOMIC DNA]</scope>
    <source>
        <strain evidence="3 4">ATCC 50062</strain>
    </source>
</reference>
<accession>A0A0L0DN21</accession>
<proteinExistence type="predicted"/>
<dbReference type="PANTHER" id="PTHR11145:SF8">
    <property type="entry name" value="RE57120P"/>
    <property type="match status" value="1"/>
</dbReference>
<feature type="domain" description="BTB" evidence="2">
    <location>
        <begin position="7"/>
        <end position="75"/>
    </location>
</feature>